<evidence type="ECO:0000313" key="2">
    <source>
        <dbReference type="Proteomes" id="UP000467132"/>
    </source>
</evidence>
<accession>A0A845R0H8</accession>
<evidence type="ECO:0000313" key="1">
    <source>
        <dbReference type="EMBL" id="NBI08081.1"/>
    </source>
</evidence>
<reference evidence="1 2" key="1">
    <citation type="submission" date="2018-08" db="EMBL/GenBank/DDBJ databases">
        <title>Murine metabolic-syndrome-specific gut microbial biobank.</title>
        <authorList>
            <person name="Liu C."/>
        </authorList>
    </citation>
    <scope>NUCLEOTIDE SEQUENCE [LARGE SCALE GENOMIC DNA]</scope>
    <source>
        <strain evidence="1 2">583</strain>
    </source>
</reference>
<dbReference type="Proteomes" id="UP000467132">
    <property type="component" value="Unassembled WGS sequence"/>
</dbReference>
<dbReference type="EMBL" id="QXXA01000019">
    <property type="protein sequence ID" value="NBI08081.1"/>
    <property type="molecule type" value="Genomic_DNA"/>
</dbReference>
<dbReference type="AlphaFoldDB" id="A0A845R0H8"/>
<comment type="caution">
    <text evidence="1">The sequence shown here is derived from an EMBL/GenBank/DDBJ whole genome shotgun (WGS) entry which is preliminary data.</text>
</comment>
<keyword evidence="2" id="KW-1185">Reference proteome</keyword>
<protein>
    <submittedName>
        <fullName evidence="1">Uncharacterized protein</fullName>
    </submittedName>
</protein>
<dbReference type="RefSeq" id="WP_160198544.1">
    <property type="nucleotide sequence ID" value="NZ_QXXA01000019.1"/>
</dbReference>
<name>A0A845R0H8_9CLOT</name>
<sequence>MQQLIIELQNLRKKLNENLKEIERKGYKKAKTEYNYKIAVSKEIRIERENKMPVTIINDVVKGKKEIAQLRFYRDNAASSYDVAYEKQRAIKLEIGIVEGQINAIRKGE</sequence>
<organism evidence="1 2">
    <name type="scientific">Senegalia massiliensis</name>
    <dbReference type="NCBI Taxonomy" id="1720316"/>
    <lineage>
        <taxon>Bacteria</taxon>
        <taxon>Bacillati</taxon>
        <taxon>Bacillota</taxon>
        <taxon>Clostridia</taxon>
        <taxon>Eubacteriales</taxon>
        <taxon>Clostridiaceae</taxon>
        <taxon>Senegalia</taxon>
    </lineage>
</organism>
<gene>
    <name evidence="1" type="ORF">D3Z33_14570</name>
</gene>
<proteinExistence type="predicted"/>
<dbReference type="OrthoDB" id="1707280at2"/>